<dbReference type="SUPFAM" id="SSF54427">
    <property type="entry name" value="NTF2-like"/>
    <property type="match status" value="1"/>
</dbReference>
<dbReference type="RefSeq" id="WP_345592748.1">
    <property type="nucleotide sequence ID" value="NZ_BAABJG010000036.1"/>
</dbReference>
<dbReference type="InterPro" id="IPR012338">
    <property type="entry name" value="Beta-lactam/transpept-like"/>
</dbReference>
<dbReference type="InterPro" id="IPR007887">
    <property type="entry name" value="MecA_N"/>
</dbReference>
<evidence type="ECO:0000259" key="5">
    <source>
        <dbReference type="Pfam" id="PF00905"/>
    </source>
</evidence>
<dbReference type="PROSITE" id="PS51257">
    <property type="entry name" value="PROKAR_LIPOPROTEIN"/>
    <property type="match status" value="1"/>
</dbReference>
<dbReference type="PANTHER" id="PTHR30627:SF25">
    <property type="entry name" value="PENICILLIN-BINDING PROTEIN 3"/>
    <property type="match status" value="1"/>
</dbReference>
<dbReference type="Gene3D" id="3.90.1310.10">
    <property type="entry name" value="Penicillin-binding protein 2a (Domain 2)"/>
    <property type="match status" value="1"/>
</dbReference>
<dbReference type="SUPFAM" id="SSF56519">
    <property type="entry name" value="Penicillin binding protein dimerisation domain"/>
    <property type="match status" value="1"/>
</dbReference>
<dbReference type="PANTHER" id="PTHR30627">
    <property type="entry name" value="PEPTIDOGLYCAN D,D-TRANSPEPTIDASE"/>
    <property type="match status" value="1"/>
</dbReference>
<evidence type="ECO:0000259" key="6">
    <source>
        <dbReference type="Pfam" id="PF03717"/>
    </source>
</evidence>
<comment type="similarity">
    <text evidence="2">Belongs to the transpeptidase family.</text>
</comment>
<sequence>MKKKRMVTWSRLLALTCVLVAMAGCKGNEPNPDDAMRAFANAWQQKQYEAMYDWLSTDSKQKIDTTAFVTRHKSIYEGIGMKDLSIQWLPVEQDDSRKIKDKKSYRLHVNLNSTYGPISYDQNALIVKEDVNWRVQWDSAYIHPKLGDKDKVRVEDTKAQRGEILDRQGFGLAINEDKLELGLIPKKLPETPDPSIQKLADLLKLDPKTIQNLLNASWVKPDYFVPVTIVPKGDQRLEALTAIPGVTYRTRKVRSYPLEEAAAHLVGYIGKLTAEELAKYKDKGYAADDWIGKTGLELSLESRLRGTDGGRIYIVDADGKEKATLASRQAVDGEDIKLTIDSTLQSDLYRQLAKDAGSGAAIQPMTGEVLALVSAPSYNPNLFISGVSADQWKAWTDDPNKPLLNRFARAYAPGSAFKPITAAIALQERTLDPNAAKEITGKTWKKDSSWGNYYVSRVSSSQSQVDLSKAMMYSDNIYFAQVALELGEQKFMQDAGKFGFGEPLPLPLAFDASSLSNTAKMKNDIQLADSGYGQGEVVMNSLHVATTYTVFTNNGTMLKPTLLLSDAAKPEPWKSGLLDPDVVKTVTDKMVEVIENPAGTGHAAMIKGLRLAGKTGTAELKQKKDVAGQENGWFVAFNTDKPQLLLSLMVEQVQERGGSHYLSEKIKALFQSYLKPS</sequence>
<evidence type="ECO:0000256" key="3">
    <source>
        <dbReference type="ARBA" id="ARBA00023136"/>
    </source>
</evidence>
<dbReference type="Pfam" id="PF05223">
    <property type="entry name" value="MecA_N"/>
    <property type="match status" value="1"/>
</dbReference>
<organism evidence="8 9">
    <name type="scientific">Paenibacillus vulneris</name>
    <dbReference type="NCBI Taxonomy" id="1133364"/>
    <lineage>
        <taxon>Bacteria</taxon>
        <taxon>Bacillati</taxon>
        <taxon>Bacillota</taxon>
        <taxon>Bacilli</taxon>
        <taxon>Bacillales</taxon>
        <taxon>Paenibacillaceae</taxon>
        <taxon>Paenibacillus</taxon>
    </lineage>
</organism>
<dbReference type="SUPFAM" id="SSF56601">
    <property type="entry name" value="beta-lactamase/transpeptidase-like"/>
    <property type="match status" value="1"/>
</dbReference>
<evidence type="ECO:0000259" key="7">
    <source>
        <dbReference type="Pfam" id="PF05223"/>
    </source>
</evidence>
<dbReference type="Gene3D" id="3.40.710.10">
    <property type="entry name" value="DD-peptidase/beta-lactamase superfamily"/>
    <property type="match status" value="1"/>
</dbReference>
<evidence type="ECO:0000256" key="2">
    <source>
        <dbReference type="ARBA" id="ARBA00007171"/>
    </source>
</evidence>
<feature type="domain" description="NTF2-like N-terminal transpeptidase" evidence="7">
    <location>
        <begin position="31"/>
        <end position="149"/>
    </location>
</feature>
<feature type="chain" id="PRO_5047462466" evidence="4">
    <location>
        <begin position="24"/>
        <end position="677"/>
    </location>
</feature>
<dbReference type="InterPro" id="IPR001460">
    <property type="entry name" value="PCN-bd_Tpept"/>
</dbReference>
<dbReference type="Pfam" id="PF03717">
    <property type="entry name" value="PBP_dimer"/>
    <property type="match status" value="1"/>
</dbReference>
<gene>
    <name evidence="8" type="ORF">ACFQ4B_29220</name>
</gene>
<dbReference type="Pfam" id="PF00905">
    <property type="entry name" value="Transpeptidase"/>
    <property type="match status" value="1"/>
</dbReference>
<dbReference type="Gene3D" id="3.10.450.100">
    <property type="entry name" value="NTF2-like, domain 1"/>
    <property type="match status" value="1"/>
</dbReference>
<comment type="caution">
    <text evidence="8">The sequence shown here is derived from an EMBL/GenBank/DDBJ whole genome shotgun (WGS) entry which is preliminary data.</text>
</comment>
<feature type="signal peptide" evidence="4">
    <location>
        <begin position="1"/>
        <end position="23"/>
    </location>
</feature>
<dbReference type="InterPro" id="IPR005311">
    <property type="entry name" value="PBP_dimer"/>
</dbReference>
<reference evidence="9" key="1">
    <citation type="journal article" date="2019" name="Int. J. Syst. Evol. Microbiol.">
        <title>The Global Catalogue of Microorganisms (GCM) 10K type strain sequencing project: providing services to taxonomists for standard genome sequencing and annotation.</title>
        <authorList>
            <consortium name="The Broad Institute Genomics Platform"/>
            <consortium name="The Broad Institute Genome Sequencing Center for Infectious Disease"/>
            <person name="Wu L."/>
            <person name="Ma J."/>
        </authorList>
    </citation>
    <scope>NUCLEOTIDE SEQUENCE [LARGE SCALE GENOMIC DNA]</scope>
    <source>
        <strain evidence="9">CCUG 53270</strain>
    </source>
</reference>
<accession>A0ABW3UUZ9</accession>
<dbReference type="InterPro" id="IPR032710">
    <property type="entry name" value="NTF2-like_dom_sf"/>
</dbReference>
<feature type="domain" description="Penicillin-binding protein transpeptidase" evidence="5">
    <location>
        <begin position="360"/>
        <end position="668"/>
    </location>
</feature>
<dbReference type="Proteomes" id="UP001597180">
    <property type="component" value="Unassembled WGS sequence"/>
</dbReference>
<evidence type="ECO:0000256" key="1">
    <source>
        <dbReference type="ARBA" id="ARBA00004370"/>
    </source>
</evidence>
<keyword evidence="3" id="KW-0472">Membrane</keyword>
<proteinExistence type="inferred from homology"/>
<comment type="subcellular location">
    <subcellularLocation>
        <location evidence="1">Membrane</location>
    </subcellularLocation>
</comment>
<dbReference type="Gene3D" id="3.30.1390.30">
    <property type="entry name" value="Penicillin-binding protein 2a, domain 3"/>
    <property type="match status" value="1"/>
</dbReference>
<evidence type="ECO:0000313" key="9">
    <source>
        <dbReference type="Proteomes" id="UP001597180"/>
    </source>
</evidence>
<dbReference type="EMBL" id="JBHTLU010000042">
    <property type="protein sequence ID" value="MFD1224196.1"/>
    <property type="molecule type" value="Genomic_DNA"/>
</dbReference>
<dbReference type="InterPro" id="IPR036138">
    <property type="entry name" value="PBP_dimer_sf"/>
</dbReference>
<evidence type="ECO:0000256" key="4">
    <source>
        <dbReference type="SAM" id="SignalP"/>
    </source>
</evidence>
<name>A0ABW3UUZ9_9BACL</name>
<keyword evidence="4" id="KW-0732">Signal</keyword>
<evidence type="ECO:0000313" key="8">
    <source>
        <dbReference type="EMBL" id="MFD1224196.1"/>
    </source>
</evidence>
<protein>
    <submittedName>
        <fullName evidence="8">Penicillin-binding transpeptidase domain-containing protein</fullName>
    </submittedName>
</protein>
<feature type="domain" description="Penicillin-binding protein dimerisation" evidence="6">
    <location>
        <begin position="157"/>
        <end position="324"/>
    </location>
</feature>
<keyword evidence="9" id="KW-1185">Reference proteome</keyword>
<dbReference type="InterPro" id="IPR050515">
    <property type="entry name" value="Beta-lactam/transpept"/>
</dbReference>